<organism evidence="2 4">
    <name type="scientific">Dracunculus medinensis</name>
    <name type="common">Guinea worm</name>
    <dbReference type="NCBI Taxonomy" id="318479"/>
    <lineage>
        <taxon>Eukaryota</taxon>
        <taxon>Metazoa</taxon>
        <taxon>Ecdysozoa</taxon>
        <taxon>Nematoda</taxon>
        <taxon>Chromadorea</taxon>
        <taxon>Rhabditida</taxon>
        <taxon>Spirurina</taxon>
        <taxon>Dracunculoidea</taxon>
        <taxon>Dracunculidae</taxon>
        <taxon>Dracunculus</taxon>
    </lineage>
</organism>
<dbReference type="AlphaFoldDB" id="A0A0N4UI04"/>
<accession>A0A0N4UI04</accession>
<dbReference type="OrthoDB" id="5786237at2759"/>
<dbReference type="STRING" id="318479.A0A0N4UI04"/>
<name>A0A0N4UI04_DRAME</name>
<keyword evidence="3" id="KW-1185">Reference proteome</keyword>
<reference evidence="1 3" key="2">
    <citation type="submission" date="2018-11" db="EMBL/GenBank/DDBJ databases">
        <authorList>
            <consortium name="Pathogen Informatics"/>
        </authorList>
    </citation>
    <scope>NUCLEOTIDE SEQUENCE [LARGE SCALE GENOMIC DNA]</scope>
</reference>
<proteinExistence type="predicted"/>
<evidence type="ECO:0000313" key="4">
    <source>
        <dbReference type="WBParaSite" id="DME_0000721401-mRNA-1"/>
    </source>
</evidence>
<protein>
    <submittedName>
        <fullName evidence="4">NADH-ubiquinone oxidoreductase B12 subunit</fullName>
    </submittedName>
</protein>
<gene>
    <name evidence="1" type="ORF">DME_LOCUS1685</name>
</gene>
<evidence type="ECO:0000313" key="3">
    <source>
        <dbReference type="Proteomes" id="UP000274756"/>
    </source>
</evidence>
<dbReference type="Proteomes" id="UP000274756">
    <property type="component" value="Unassembled WGS sequence"/>
</dbReference>
<dbReference type="Proteomes" id="UP000038040">
    <property type="component" value="Unplaced"/>
</dbReference>
<dbReference type="EMBL" id="UYYG01000028">
    <property type="protein sequence ID" value="VDN51712.1"/>
    <property type="molecule type" value="Genomic_DNA"/>
</dbReference>
<evidence type="ECO:0000313" key="2">
    <source>
        <dbReference type="Proteomes" id="UP000038040"/>
    </source>
</evidence>
<reference evidence="4" key="1">
    <citation type="submission" date="2017-02" db="UniProtKB">
        <authorList>
            <consortium name="WormBaseParasite"/>
        </authorList>
    </citation>
    <scope>IDENTIFICATION</scope>
</reference>
<evidence type="ECO:0000313" key="1">
    <source>
        <dbReference type="EMBL" id="VDN51712.1"/>
    </source>
</evidence>
<dbReference type="WBParaSite" id="DME_0000721401-mRNA-1">
    <property type="protein sequence ID" value="DME_0000721401-mRNA-1"/>
    <property type="gene ID" value="DME_0000721401"/>
</dbReference>
<sequence length="124" mass="14601">MPRASRIVRVSRYLRALPRFLWNEYPEQVVAASTFGVGGLVAFAYKISIYSDEKVTRPYYRGSYEVVRPDDPLALIWRKPELHYIFRLFEGFQTFQDYPAPYLSNRENATSASYKKDYGWRANI</sequence>